<dbReference type="EMBL" id="JAPXFL010000007">
    <property type="protein sequence ID" value="KAK9503623.1"/>
    <property type="molecule type" value="Genomic_DNA"/>
</dbReference>
<keyword evidence="2" id="KW-1185">Reference proteome</keyword>
<proteinExistence type="predicted"/>
<accession>A0AAW1CXT7</accession>
<dbReference type="Pfam" id="PF14712">
    <property type="entry name" value="Snapin_Pallidin"/>
    <property type="match status" value="1"/>
</dbReference>
<dbReference type="GO" id="GO:0030133">
    <property type="term" value="C:transport vesicle"/>
    <property type="evidence" value="ECO:0007669"/>
    <property type="project" value="TreeGrafter"/>
</dbReference>
<evidence type="ECO:0000313" key="1">
    <source>
        <dbReference type="EMBL" id="KAK9503623.1"/>
    </source>
</evidence>
<comment type="caution">
    <text evidence="1">The sequence shown here is derived from an EMBL/GenBank/DDBJ whole genome shotgun (WGS) entry which is preliminary data.</text>
</comment>
<dbReference type="InterPro" id="IPR028119">
    <property type="entry name" value="Snapin/Pallidin/Snn1"/>
</dbReference>
<protein>
    <recommendedName>
        <fullName evidence="3">Biogenesis of lysosome-related organelles complex 1 subunit 6</fullName>
    </recommendedName>
</protein>
<dbReference type="PANTHER" id="PTHR31328">
    <property type="entry name" value="BIOGENESIS OF LYSOSOME-RELATED ORGANELLES COMPLEX 1 SUBUNIT 6"/>
    <property type="match status" value="1"/>
</dbReference>
<gene>
    <name evidence="1" type="ORF">O3M35_010143</name>
</gene>
<sequence>MNAHELNTMFLMIKEYQQRLLNVKREMNIISERSSRLKKRALKLQECKQKEALENAHYREAQLKREQDLIAKPSSSFKNS</sequence>
<dbReference type="GO" id="GO:0031083">
    <property type="term" value="C:BLOC-1 complex"/>
    <property type="evidence" value="ECO:0007669"/>
    <property type="project" value="TreeGrafter"/>
</dbReference>
<dbReference type="PANTHER" id="PTHR31328:SF2">
    <property type="entry name" value="BIOGENESIS OF LYSOSOME-RELATED ORGANELLES COMPLEX 1 SUBUNIT 6"/>
    <property type="match status" value="1"/>
</dbReference>
<reference evidence="1 2" key="1">
    <citation type="submission" date="2022-12" db="EMBL/GenBank/DDBJ databases">
        <title>Chromosome-level genome assembly of true bugs.</title>
        <authorList>
            <person name="Ma L."/>
            <person name="Li H."/>
        </authorList>
    </citation>
    <scope>NUCLEOTIDE SEQUENCE [LARGE SCALE GENOMIC DNA]</scope>
    <source>
        <strain evidence="1">Lab_2022b</strain>
    </source>
</reference>
<evidence type="ECO:0008006" key="3">
    <source>
        <dbReference type="Google" id="ProtNLM"/>
    </source>
</evidence>
<evidence type="ECO:0000313" key="2">
    <source>
        <dbReference type="Proteomes" id="UP001461498"/>
    </source>
</evidence>
<organism evidence="1 2">
    <name type="scientific">Rhynocoris fuscipes</name>
    <dbReference type="NCBI Taxonomy" id="488301"/>
    <lineage>
        <taxon>Eukaryota</taxon>
        <taxon>Metazoa</taxon>
        <taxon>Ecdysozoa</taxon>
        <taxon>Arthropoda</taxon>
        <taxon>Hexapoda</taxon>
        <taxon>Insecta</taxon>
        <taxon>Pterygota</taxon>
        <taxon>Neoptera</taxon>
        <taxon>Paraneoptera</taxon>
        <taxon>Hemiptera</taxon>
        <taxon>Heteroptera</taxon>
        <taxon>Panheteroptera</taxon>
        <taxon>Cimicomorpha</taxon>
        <taxon>Reduviidae</taxon>
        <taxon>Harpactorinae</taxon>
        <taxon>Harpactorini</taxon>
        <taxon>Rhynocoris</taxon>
    </lineage>
</organism>
<dbReference type="AlphaFoldDB" id="A0AAW1CXT7"/>
<dbReference type="Proteomes" id="UP001461498">
    <property type="component" value="Unassembled WGS sequence"/>
</dbReference>
<name>A0AAW1CXT7_9HEMI</name>